<dbReference type="PANTHER" id="PTHR32060">
    <property type="entry name" value="TAIL-SPECIFIC PROTEASE"/>
    <property type="match status" value="1"/>
</dbReference>
<dbReference type="InterPro" id="IPR005151">
    <property type="entry name" value="Tail-specific_protease"/>
</dbReference>
<feature type="compositionally biased region" description="Basic and acidic residues" evidence="6">
    <location>
        <begin position="420"/>
        <end position="446"/>
    </location>
</feature>
<dbReference type="Pfam" id="PF17820">
    <property type="entry name" value="PDZ_6"/>
    <property type="match status" value="1"/>
</dbReference>
<name>A0ABU5DUZ9_9PROT</name>
<dbReference type="CDD" id="cd06782">
    <property type="entry name" value="cpPDZ_CPP-like"/>
    <property type="match status" value="1"/>
</dbReference>
<dbReference type="NCBIfam" id="TIGR00225">
    <property type="entry name" value="prc"/>
    <property type="match status" value="1"/>
</dbReference>
<keyword evidence="3 5" id="KW-0378">Hydrolase</keyword>
<dbReference type="SMART" id="SM00228">
    <property type="entry name" value="PDZ"/>
    <property type="match status" value="1"/>
</dbReference>
<evidence type="ECO:0000256" key="3">
    <source>
        <dbReference type="ARBA" id="ARBA00022801"/>
    </source>
</evidence>
<dbReference type="RefSeq" id="WP_320499472.1">
    <property type="nucleotide sequence ID" value="NZ_JAXCLX010000001.1"/>
</dbReference>
<dbReference type="Gene3D" id="3.30.750.44">
    <property type="match status" value="1"/>
</dbReference>
<dbReference type="Gene3D" id="3.90.226.10">
    <property type="entry name" value="2-enoyl-CoA Hydratase, Chain A, domain 1"/>
    <property type="match status" value="1"/>
</dbReference>
<keyword evidence="9" id="KW-1185">Reference proteome</keyword>
<reference evidence="8 9" key="1">
    <citation type="journal article" date="2013" name="Antonie Van Leeuwenhoek">
        <title>Dongia rigui sp. nov., isolated from freshwater of a large wetland in Korea.</title>
        <authorList>
            <person name="Baik K.S."/>
            <person name="Hwang Y.M."/>
            <person name="Choi J.S."/>
            <person name="Kwon J."/>
            <person name="Seong C.N."/>
        </authorList>
    </citation>
    <scope>NUCLEOTIDE SEQUENCE [LARGE SCALE GENOMIC DNA]</scope>
    <source>
        <strain evidence="8 9">04SU4-P</strain>
    </source>
</reference>
<dbReference type="InterPro" id="IPR001478">
    <property type="entry name" value="PDZ"/>
</dbReference>
<dbReference type="InterPro" id="IPR029045">
    <property type="entry name" value="ClpP/crotonase-like_dom_sf"/>
</dbReference>
<dbReference type="InterPro" id="IPR041489">
    <property type="entry name" value="PDZ_6"/>
</dbReference>
<dbReference type="InterPro" id="IPR004447">
    <property type="entry name" value="Peptidase_S41A"/>
</dbReference>
<dbReference type="SMART" id="SM00245">
    <property type="entry name" value="TSPc"/>
    <property type="match status" value="1"/>
</dbReference>
<proteinExistence type="inferred from homology"/>
<feature type="compositionally biased region" description="Basic and acidic residues" evidence="6">
    <location>
        <begin position="378"/>
        <end position="388"/>
    </location>
</feature>
<gene>
    <name evidence="8" type="ORF">SMD31_04200</name>
</gene>
<dbReference type="InterPro" id="IPR055210">
    <property type="entry name" value="CtpA/B_N"/>
</dbReference>
<keyword evidence="4 5" id="KW-0720">Serine protease</keyword>
<accession>A0ABU5DUZ9</accession>
<evidence type="ECO:0000313" key="9">
    <source>
        <dbReference type="Proteomes" id="UP001271769"/>
    </source>
</evidence>
<keyword evidence="2 5" id="KW-0645">Protease</keyword>
<dbReference type="InterPro" id="IPR036034">
    <property type="entry name" value="PDZ_sf"/>
</dbReference>
<dbReference type="EMBL" id="JAXCLX010000001">
    <property type="protein sequence ID" value="MDY0871105.1"/>
    <property type="molecule type" value="Genomic_DNA"/>
</dbReference>
<evidence type="ECO:0000256" key="2">
    <source>
        <dbReference type="ARBA" id="ARBA00022670"/>
    </source>
</evidence>
<evidence type="ECO:0000256" key="6">
    <source>
        <dbReference type="SAM" id="MobiDB-lite"/>
    </source>
</evidence>
<dbReference type="Proteomes" id="UP001271769">
    <property type="component" value="Unassembled WGS sequence"/>
</dbReference>
<feature type="region of interest" description="Disordered" evidence="6">
    <location>
        <begin position="378"/>
        <end position="446"/>
    </location>
</feature>
<protein>
    <submittedName>
        <fullName evidence="8">S41 family peptidase</fullName>
    </submittedName>
</protein>
<comment type="similarity">
    <text evidence="1 5">Belongs to the peptidase S41A family.</text>
</comment>
<dbReference type="Pfam" id="PF03572">
    <property type="entry name" value="Peptidase_S41"/>
    <property type="match status" value="1"/>
</dbReference>
<dbReference type="Pfam" id="PF22694">
    <property type="entry name" value="CtpB_N-like"/>
    <property type="match status" value="1"/>
</dbReference>
<evidence type="ECO:0000259" key="7">
    <source>
        <dbReference type="PROSITE" id="PS50106"/>
    </source>
</evidence>
<dbReference type="PROSITE" id="PS50106">
    <property type="entry name" value="PDZ"/>
    <property type="match status" value="1"/>
</dbReference>
<evidence type="ECO:0000256" key="5">
    <source>
        <dbReference type="RuleBase" id="RU004404"/>
    </source>
</evidence>
<evidence type="ECO:0000313" key="8">
    <source>
        <dbReference type="EMBL" id="MDY0871105.1"/>
    </source>
</evidence>
<dbReference type="Gene3D" id="2.30.42.10">
    <property type="match status" value="1"/>
</dbReference>
<dbReference type="CDD" id="cd07560">
    <property type="entry name" value="Peptidase_S41_CPP"/>
    <property type="match status" value="1"/>
</dbReference>
<evidence type="ECO:0000256" key="4">
    <source>
        <dbReference type="ARBA" id="ARBA00022825"/>
    </source>
</evidence>
<comment type="caution">
    <text evidence="8">The sequence shown here is derived from an EMBL/GenBank/DDBJ whole genome shotgun (WGS) entry which is preliminary data.</text>
</comment>
<feature type="domain" description="PDZ" evidence="7">
    <location>
        <begin position="94"/>
        <end position="162"/>
    </location>
</feature>
<organism evidence="8 9">
    <name type="scientific">Dongia rigui</name>
    <dbReference type="NCBI Taxonomy" id="940149"/>
    <lineage>
        <taxon>Bacteria</taxon>
        <taxon>Pseudomonadati</taxon>
        <taxon>Pseudomonadota</taxon>
        <taxon>Alphaproteobacteria</taxon>
        <taxon>Rhodospirillales</taxon>
        <taxon>Dongiaceae</taxon>
        <taxon>Dongia</taxon>
    </lineage>
</organism>
<sequence>MFRQSLLVATALAAGIIIGTVAFGPALVQAESNATTDAPPVNTYEQLNLFGEVFERVRAAYVEPVKDDQLIESAINGMLTSLDPHSSYMNAKEYQDMQVQTKGEFGGLGIEVTMQDGLIKVVTPMDDTPAAKAGMQPGDLIAQIDGQPVQGLSLNEAVEKMRGEIGSSVTLTVLRGDQDPFEVTLKRDVIQLKSVRWELEDGNIGYVRITSFSEKTDSGLRAAIDELKKATKNDLQGLVLDLRNNPGGLLDQAISVSDDFLEKGEIVSTRGRDPNDAQRWNAESGDIIGGKPIIVLINGGSASASEIVSGALQDHGRAVLIGTKSFGKGSVQSIMAIPGHGAMRLTTARYYTPSGRSIQATGIDPDILVEQAKVEKLGAENRPHESDLKGALANPGTGEGQEGKKDTVPAQAVDQAPGTDTKKDGEKKEDATPFVGSEREQIARPDDDFQLARALDLLRGLNLIQGKSAAN</sequence>
<dbReference type="PANTHER" id="PTHR32060:SF30">
    <property type="entry name" value="CARBOXY-TERMINAL PROCESSING PROTEASE CTPA"/>
    <property type="match status" value="1"/>
</dbReference>
<dbReference type="SUPFAM" id="SSF50156">
    <property type="entry name" value="PDZ domain-like"/>
    <property type="match status" value="1"/>
</dbReference>
<evidence type="ECO:0000256" key="1">
    <source>
        <dbReference type="ARBA" id="ARBA00009179"/>
    </source>
</evidence>
<dbReference type="SUPFAM" id="SSF52096">
    <property type="entry name" value="ClpP/crotonase"/>
    <property type="match status" value="1"/>
</dbReference>